<name>A0A0E9UEA5_ANGAN</name>
<organism evidence="1">
    <name type="scientific">Anguilla anguilla</name>
    <name type="common">European freshwater eel</name>
    <name type="synonym">Muraena anguilla</name>
    <dbReference type="NCBI Taxonomy" id="7936"/>
    <lineage>
        <taxon>Eukaryota</taxon>
        <taxon>Metazoa</taxon>
        <taxon>Chordata</taxon>
        <taxon>Craniata</taxon>
        <taxon>Vertebrata</taxon>
        <taxon>Euteleostomi</taxon>
        <taxon>Actinopterygii</taxon>
        <taxon>Neopterygii</taxon>
        <taxon>Teleostei</taxon>
        <taxon>Anguilliformes</taxon>
        <taxon>Anguillidae</taxon>
        <taxon>Anguilla</taxon>
    </lineage>
</organism>
<protein>
    <submittedName>
        <fullName evidence="1">Uncharacterized protein</fullName>
    </submittedName>
</protein>
<proteinExistence type="predicted"/>
<reference evidence="1" key="1">
    <citation type="submission" date="2014-11" db="EMBL/GenBank/DDBJ databases">
        <authorList>
            <person name="Amaro Gonzalez C."/>
        </authorList>
    </citation>
    <scope>NUCLEOTIDE SEQUENCE</scope>
</reference>
<accession>A0A0E9UEA5</accession>
<dbReference type="EMBL" id="GBXM01045027">
    <property type="protein sequence ID" value="JAH63550.1"/>
    <property type="molecule type" value="Transcribed_RNA"/>
</dbReference>
<sequence>MIRKREFSRKRMWRLRRLGYLVFSSQVFFFYPFCHCYELKWSTGISHVLHVKL</sequence>
<dbReference type="AlphaFoldDB" id="A0A0E9UEA5"/>
<evidence type="ECO:0000313" key="1">
    <source>
        <dbReference type="EMBL" id="JAH63550.1"/>
    </source>
</evidence>
<reference evidence="1" key="2">
    <citation type="journal article" date="2015" name="Fish Shellfish Immunol.">
        <title>Early steps in the European eel (Anguilla anguilla)-Vibrio vulnificus interaction in the gills: Role of the RtxA13 toxin.</title>
        <authorList>
            <person name="Callol A."/>
            <person name="Pajuelo D."/>
            <person name="Ebbesson L."/>
            <person name="Teles M."/>
            <person name="MacKenzie S."/>
            <person name="Amaro C."/>
        </authorList>
    </citation>
    <scope>NUCLEOTIDE SEQUENCE</scope>
</reference>